<keyword evidence="2" id="KW-1003">Cell membrane</keyword>
<keyword evidence="5 7" id="KW-0472">Membrane</keyword>
<name>F4CLY9_PSEUX</name>
<evidence type="ECO:0000256" key="1">
    <source>
        <dbReference type="ARBA" id="ARBA00004651"/>
    </source>
</evidence>
<keyword evidence="9" id="KW-1185">Reference proteome</keyword>
<feature type="transmembrane region" description="Helical" evidence="7">
    <location>
        <begin position="55"/>
        <end position="76"/>
    </location>
</feature>
<dbReference type="Proteomes" id="UP000007809">
    <property type="component" value="Chromosome"/>
</dbReference>
<feature type="region of interest" description="Disordered" evidence="6">
    <location>
        <begin position="290"/>
        <end position="329"/>
    </location>
</feature>
<dbReference type="HOGENOM" id="CLU_054944_1_0_11"/>
<dbReference type="OrthoDB" id="4528950at2"/>
<evidence type="ECO:0000313" key="8">
    <source>
        <dbReference type="EMBL" id="AEA22337.1"/>
    </source>
</evidence>
<feature type="transmembrane region" description="Helical" evidence="7">
    <location>
        <begin position="194"/>
        <end position="223"/>
    </location>
</feature>
<feature type="transmembrane region" description="Helical" evidence="7">
    <location>
        <begin position="129"/>
        <end position="150"/>
    </location>
</feature>
<dbReference type="STRING" id="675635.Psed_0057"/>
<feature type="transmembrane region" description="Helical" evidence="7">
    <location>
        <begin position="162"/>
        <end position="182"/>
    </location>
</feature>
<evidence type="ECO:0000313" key="9">
    <source>
        <dbReference type="Proteomes" id="UP000007809"/>
    </source>
</evidence>
<evidence type="ECO:0000256" key="5">
    <source>
        <dbReference type="ARBA" id="ARBA00023136"/>
    </source>
</evidence>
<evidence type="ECO:0000256" key="6">
    <source>
        <dbReference type="SAM" id="MobiDB-lite"/>
    </source>
</evidence>
<protein>
    <submittedName>
        <fullName evidence="8">Cytochrome c oxidase caa3-type, assembly factor CtaG-related protein</fullName>
    </submittedName>
</protein>
<dbReference type="Pfam" id="PF09678">
    <property type="entry name" value="Caa3_CtaG"/>
    <property type="match status" value="1"/>
</dbReference>
<reference evidence="8 9" key="1">
    <citation type="journal article" date="2011" name="J. Bacteriol.">
        <title>Genome sequence of the 1,4-dioxane-degrading Pseudonocardia dioxanivorans strain CB1190.</title>
        <authorList>
            <person name="Sales C.M."/>
            <person name="Mahendra S."/>
            <person name="Grostern A."/>
            <person name="Parales R.E."/>
            <person name="Goodwin L.A."/>
            <person name="Woyke T."/>
            <person name="Nolan M."/>
            <person name="Lapidus A."/>
            <person name="Chertkov O."/>
            <person name="Ovchinnikova G."/>
            <person name="Sczyrba A."/>
            <person name="Alvarez-Cohen L."/>
        </authorList>
    </citation>
    <scope>NUCLEOTIDE SEQUENCE [LARGE SCALE GENOMIC DNA]</scope>
    <source>
        <strain evidence="9">ATCC 55486 / DSM 44775 / JCM 13855 / CB1190</strain>
    </source>
</reference>
<dbReference type="GO" id="GO:0005886">
    <property type="term" value="C:plasma membrane"/>
    <property type="evidence" value="ECO:0007669"/>
    <property type="project" value="UniProtKB-SubCell"/>
</dbReference>
<keyword evidence="3 7" id="KW-0812">Transmembrane</keyword>
<keyword evidence="4 7" id="KW-1133">Transmembrane helix</keyword>
<evidence type="ECO:0000256" key="7">
    <source>
        <dbReference type="SAM" id="Phobius"/>
    </source>
</evidence>
<dbReference type="EMBL" id="CP002593">
    <property type="protein sequence ID" value="AEA22337.1"/>
    <property type="molecule type" value="Genomic_DNA"/>
</dbReference>
<feature type="transmembrane region" description="Helical" evidence="7">
    <location>
        <begin position="88"/>
        <end position="108"/>
    </location>
</feature>
<feature type="transmembrane region" description="Helical" evidence="7">
    <location>
        <begin position="243"/>
        <end position="265"/>
    </location>
</feature>
<comment type="subcellular location">
    <subcellularLocation>
        <location evidence="1">Cell membrane</location>
        <topology evidence="1">Multi-pass membrane protein</topology>
    </subcellularLocation>
</comment>
<organism evidence="8 9">
    <name type="scientific">Pseudonocardia dioxanivorans (strain ATCC 55486 / DSM 44775 / JCM 13855 / CB1190)</name>
    <dbReference type="NCBI Taxonomy" id="675635"/>
    <lineage>
        <taxon>Bacteria</taxon>
        <taxon>Bacillati</taxon>
        <taxon>Actinomycetota</taxon>
        <taxon>Actinomycetes</taxon>
        <taxon>Pseudonocardiales</taxon>
        <taxon>Pseudonocardiaceae</taxon>
        <taxon>Pseudonocardia</taxon>
    </lineage>
</organism>
<dbReference type="KEGG" id="pdx:Psed_0057"/>
<gene>
    <name evidence="8" type="ordered locus">Psed_0057</name>
</gene>
<accession>F4CLY9</accession>
<evidence type="ECO:0000256" key="4">
    <source>
        <dbReference type="ARBA" id="ARBA00022989"/>
    </source>
</evidence>
<dbReference type="eggNOG" id="COG3336">
    <property type="taxonomic scope" value="Bacteria"/>
</dbReference>
<dbReference type="InterPro" id="IPR019108">
    <property type="entry name" value="Caa3_assmbl_CtaG-rel"/>
</dbReference>
<evidence type="ECO:0000256" key="3">
    <source>
        <dbReference type="ARBA" id="ARBA00022692"/>
    </source>
</evidence>
<evidence type="ECO:0000256" key="2">
    <source>
        <dbReference type="ARBA" id="ARBA00022475"/>
    </source>
</evidence>
<sequence>MNTVAMASSVPPLTALRVVTAWRFAPGVLGASAVLAGGYAAGLRRWRGRWPRSRTWCFGLGIVALLLVGCSFLGVYDDTLFWVRAVQNIVLLMVVPMLLAMGAPLTLLAAAVPSPLRVRLSRILHSRPLVWATVPPVVTVLLIVPILVLYMSPLYEATLRDATVSGAVAAMLMLVGFVYFWTRFRVDPTPRAGSYGVTLAITIVEMVGDAVLGVVVWLGPLIAAGFYVALNRQWGPDLRTDQVIGAGVLWVGGDVVGLPFIAIVFSRMAREDEQRARDIDAELDARALARGTEQDAEGTAATHRAAGSGEAGGVAEGGPPARLWWEDDPQIADRFRRRGSGRT</sequence>
<feature type="transmembrane region" description="Helical" evidence="7">
    <location>
        <begin position="20"/>
        <end position="43"/>
    </location>
</feature>
<dbReference type="AlphaFoldDB" id="F4CLY9"/>
<proteinExistence type="predicted"/>